<sequence length="192" mass="23215">MSSSPSRTNSSHKLSKVIKNISRFFYISSSNNPSKSKRVRKKIPPNNCYSSTLSLYECNCQYHEIKRKNVQYDQEKLQYDQELWRNYDDKIYSDEYDDNNDDELEERKSLEQRAEEFIKRFYENLSLQSEDDDDEEEATYSKDDDEATYSEDDDDDEEEDTLERRQSLEQRAEEFIKKFYEDQSLQRQNAER</sequence>
<evidence type="ECO:0000313" key="3">
    <source>
        <dbReference type="EMBL" id="PHT24960.1"/>
    </source>
</evidence>
<organism evidence="3 4">
    <name type="scientific">Capsicum baccatum</name>
    <name type="common">Peruvian pepper</name>
    <dbReference type="NCBI Taxonomy" id="33114"/>
    <lineage>
        <taxon>Eukaryota</taxon>
        <taxon>Viridiplantae</taxon>
        <taxon>Streptophyta</taxon>
        <taxon>Embryophyta</taxon>
        <taxon>Tracheophyta</taxon>
        <taxon>Spermatophyta</taxon>
        <taxon>Magnoliopsida</taxon>
        <taxon>eudicotyledons</taxon>
        <taxon>Gunneridae</taxon>
        <taxon>Pentapetalae</taxon>
        <taxon>asterids</taxon>
        <taxon>lamiids</taxon>
        <taxon>Solanales</taxon>
        <taxon>Solanaceae</taxon>
        <taxon>Solanoideae</taxon>
        <taxon>Capsiceae</taxon>
        <taxon>Capsicum</taxon>
    </lineage>
</organism>
<feature type="compositionally biased region" description="Acidic residues" evidence="2">
    <location>
        <begin position="129"/>
        <end position="161"/>
    </location>
</feature>
<dbReference type="Proteomes" id="UP000224567">
    <property type="component" value="Unassembled WGS sequence"/>
</dbReference>
<feature type="region of interest" description="Disordered" evidence="2">
    <location>
        <begin position="124"/>
        <end position="167"/>
    </location>
</feature>
<proteinExistence type="predicted"/>
<keyword evidence="1" id="KW-0175">Coiled coil</keyword>
<feature type="coiled-coil region" evidence="1">
    <location>
        <begin position="93"/>
        <end position="120"/>
    </location>
</feature>
<gene>
    <name evidence="3" type="ORF">CQW23_35386</name>
</gene>
<evidence type="ECO:0000256" key="2">
    <source>
        <dbReference type="SAM" id="MobiDB-lite"/>
    </source>
</evidence>
<comment type="caution">
    <text evidence="3">The sequence shown here is derived from an EMBL/GenBank/DDBJ whole genome shotgun (WGS) entry which is preliminary data.</text>
</comment>
<keyword evidence="4" id="KW-1185">Reference proteome</keyword>
<reference evidence="4" key="2">
    <citation type="journal article" date="2017" name="J. Anim. Genet.">
        <title>Multiple reference genome sequences of hot pepper reveal the massive evolution of plant disease resistance genes by retroduplication.</title>
        <authorList>
            <person name="Kim S."/>
            <person name="Park J."/>
            <person name="Yeom S.-I."/>
            <person name="Kim Y.-M."/>
            <person name="Seo E."/>
            <person name="Kim K.-T."/>
            <person name="Kim M.-S."/>
            <person name="Lee J.M."/>
            <person name="Cheong K."/>
            <person name="Shin H.-S."/>
            <person name="Kim S.-B."/>
            <person name="Han K."/>
            <person name="Lee J."/>
            <person name="Park M."/>
            <person name="Lee H.-A."/>
            <person name="Lee H.-Y."/>
            <person name="Lee Y."/>
            <person name="Oh S."/>
            <person name="Lee J.H."/>
            <person name="Choi E."/>
            <person name="Choi E."/>
            <person name="Lee S.E."/>
            <person name="Jeon J."/>
            <person name="Kim H."/>
            <person name="Choi G."/>
            <person name="Song H."/>
            <person name="Lee J."/>
            <person name="Lee S.-C."/>
            <person name="Kwon J.-K."/>
            <person name="Lee H.-Y."/>
            <person name="Koo N."/>
            <person name="Hong Y."/>
            <person name="Kim R.W."/>
            <person name="Kang W.-H."/>
            <person name="Huh J.H."/>
            <person name="Kang B.-C."/>
            <person name="Yang T.-J."/>
            <person name="Lee Y.-H."/>
            <person name="Bennetzen J.L."/>
            <person name="Choi D."/>
        </authorList>
    </citation>
    <scope>NUCLEOTIDE SEQUENCE [LARGE SCALE GENOMIC DNA]</scope>
    <source>
        <strain evidence="4">cv. PBC81</strain>
    </source>
</reference>
<dbReference type="EMBL" id="MLFT02003882">
    <property type="protein sequence ID" value="PHT24960.1"/>
    <property type="molecule type" value="Genomic_DNA"/>
</dbReference>
<dbReference type="AlphaFoldDB" id="A0A2G2UW35"/>
<dbReference type="Pfam" id="PF05553">
    <property type="entry name" value="DUF761"/>
    <property type="match status" value="2"/>
</dbReference>
<evidence type="ECO:0000313" key="4">
    <source>
        <dbReference type="Proteomes" id="UP000224567"/>
    </source>
</evidence>
<evidence type="ECO:0000256" key="1">
    <source>
        <dbReference type="SAM" id="Coils"/>
    </source>
</evidence>
<accession>A0A2G2UW35</accession>
<reference evidence="3 4" key="1">
    <citation type="journal article" date="2017" name="Genome Biol.">
        <title>New reference genome sequences of hot pepper reveal the massive evolution of plant disease-resistance genes by retroduplication.</title>
        <authorList>
            <person name="Kim S."/>
            <person name="Park J."/>
            <person name="Yeom S.I."/>
            <person name="Kim Y.M."/>
            <person name="Seo E."/>
            <person name="Kim K.T."/>
            <person name="Kim M.S."/>
            <person name="Lee J.M."/>
            <person name="Cheong K."/>
            <person name="Shin H.S."/>
            <person name="Kim S.B."/>
            <person name="Han K."/>
            <person name="Lee J."/>
            <person name="Park M."/>
            <person name="Lee H.A."/>
            <person name="Lee H.Y."/>
            <person name="Lee Y."/>
            <person name="Oh S."/>
            <person name="Lee J.H."/>
            <person name="Choi E."/>
            <person name="Choi E."/>
            <person name="Lee S.E."/>
            <person name="Jeon J."/>
            <person name="Kim H."/>
            <person name="Choi G."/>
            <person name="Song H."/>
            <person name="Lee J."/>
            <person name="Lee S.C."/>
            <person name="Kwon J.K."/>
            <person name="Lee H.Y."/>
            <person name="Koo N."/>
            <person name="Hong Y."/>
            <person name="Kim R.W."/>
            <person name="Kang W.H."/>
            <person name="Huh J.H."/>
            <person name="Kang B.C."/>
            <person name="Yang T.J."/>
            <person name="Lee Y.H."/>
            <person name="Bennetzen J.L."/>
            <person name="Choi D."/>
        </authorList>
    </citation>
    <scope>NUCLEOTIDE SEQUENCE [LARGE SCALE GENOMIC DNA]</scope>
    <source>
        <strain evidence="4">cv. PBC81</strain>
    </source>
</reference>
<protein>
    <submittedName>
        <fullName evidence="3">Uncharacterized protein</fullName>
    </submittedName>
</protein>
<name>A0A2G2UW35_CAPBA</name>
<dbReference type="InterPro" id="IPR008480">
    <property type="entry name" value="DUF761_pln"/>
</dbReference>